<dbReference type="EMBL" id="MU001684">
    <property type="protein sequence ID" value="KAF2456154.1"/>
    <property type="molecule type" value="Genomic_DNA"/>
</dbReference>
<feature type="compositionally biased region" description="Low complexity" evidence="2">
    <location>
        <begin position="501"/>
        <end position="511"/>
    </location>
</feature>
<feature type="compositionally biased region" description="Basic and acidic residues" evidence="2">
    <location>
        <begin position="153"/>
        <end position="163"/>
    </location>
</feature>
<evidence type="ECO:0000313" key="4">
    <source>
        <dbReference type="EMBL" id="KAF2456154.1"/>
    </source>
</evidence>
<evidence type="ECO:0000313" key="5">
    <source>
        <dbReference type="Proteomes" id="UP000799766"/>
    </source>
</evidence>
<dbReference type="GO" id="GO:0003677">
    <property type="term" value="F:DNA binding"/>
    <property type="evidence" value="ECO:0007669"/>
    <property type="project" value="TreeGrafter"/>
</dbReference>
<keyword evidence="1" id="KW-0175">Coiled coil</keyword>
<dbReference type="Proteomes" id="UP000799766">
    <property type="component" value="Unassembled WGS sequence"/>
</dbReference>
<feature type="domain" description="AAA+ ATPase" evidence="3">
    <location>
        <begin position="441"/>
        <end position="626"/>
    </location>
</feature>
<dbReference type="Gene3D" id="3.40.50.300">
    <property type="entry name" value="P-loop containing nucleotide triphosphate hydrolases"/>
    <property type="match status" value="1"/>
</dbReference>
<evidence type="ECO:0000256" key="1">
    <source>
        <dbReference type="SAM" id="Coils"/>
    </source>
</evidence>
<reference evidence="4" key="1">
    <citation type="journal article" date="2020" name="Stud. Mycol.">
        <title>101 Dothideomycetes genomes: a test case for predicting lifestyles and emergence of pathogens.</title>
        <authorList>
            <person name="Haridas S."/>
            <person name="Albert R."/>
            <person name="Binder M."/>
            <person name="Bloem J."/>
            <person name="Labutti K."/>
            <person name="Salamov A."/>
            <person name="Andreopoulos B."/>
            <person name="Baker S."/>
            <person name="Barry K."/>
            <person name="Bills G."/>
            <person name="Bluhm B."/>
            <person name="Cannon C."/>
            <person name="Castanera R."/>
            <person name="Culley D."/>
            <person name="Daum C."/>
            <person name="Ezra D."/>
            <person name="Gonzalez J."/>
            <person name="Henrissat B."/>
            <person name="Kuo A."/>
            <person name="Liang C."/>
            <person name="Lipzen A."/>
            <person name="Lutzoni F."/>
            <person name="Magnuson J."/>
            <person name="Mondo S."/>
            <person name="Nolan M."/>
            <person name="Ohm R."/>
            <person name="Pangilinan J."/>
            <person name="Park H.-J."/>
            <person name="Ramirez L."/>
            <person name="Alfaro M."/>
            <person name="Sun H."/>
            <person name="Tritt A."/>
            <person name="Yoshinaga Y."/>
            <person name="Zwiers L.-H."/>
            <person name="Turgeon B."/>
            <person name="Goodwin S."/>
            <person name="Spatafora J."/>
            <person name="Crous P."/>
            <person name="Grigoriev I."/>
        </authorList>
    </citation>
    <scope>NUCLEOTIDE SEQUENCE</scope>
    <source>
        <strain evidence="4">ATCC 16933</strain>
    </source>
</reference>
<gene>
    <name evidence="4" type="ORF">BDY21DRAFT_380230</name>
</gene>
<feature type="coiled-coil region" evidence="1">
    <location>
        <begin position="327"/>
        <end position="357"/>
    </location>
</feature>
<dbReference type="OrthoDB" id="2195431at2759"/>
<dbReference type="SUPFAM" id="SSF52540">
    <property type="entry name" value="P-loop containing nucleoside triphosphate hydrolases"/>
    <property type="match status" value="1"/>
</dbReference>
<dbReference type="GO" id="GO:0005634">
    <property type="term" value="C:nucleus"/>
    <property type="evidence" value="ECO:0007669"/>
    <property type="project" value="TreeGrafter"/>
</dbReference>
<dbReference type="InterPro" id="IPR027417">
    <property type="entry name" value="P-loop_NTPase"/>
</dbReference>
<dbReference type="Pfam" id="PF00004">
    <property type="entry name" value="AAA"/>
    <property type="match status" value="1"/>
</dbReference>
<evidence type="ECO:0000259" key="3">
    <source>
        <dbReference type="SMART" id="SM00382"/>
    </source>
</evidence>
<dbReference type="PANTHER" id="PTHR23389">
    <property type="entry name" value="CHROMOSOME TRANSMISSION FIDELITY FACTOR 18"/>
    <property type="match status" value="1"/>
</dbReference>
<feature type="region of interest" description="Disordered" evidence="2">
    <location>
        <begin position="408"/>
        <end position="438"/>
    </location>
</feature>
<proteinExistence type="predicted"/>
<sequence length="1231" mass="130349">MVSSPSQSPSTFDPAVHLYSELSVPGSLDALQGSAFPVSSHSDELKAIVQHRRDETAAKTRAGVVVQHRAWDVRDVFRSDNTEAFQRAETPTTKSANRDAPIAIAPSSPVRHGSTTPDSTYLPIPSSPPSFAAMPMISSPVAYPASSSPPAPEKAKMVQDEASRKKRKLDVPNRSPLRDVAPNQAPRTVGGFIMDDSDDDDDDFFPTKTADGKRKVSCIEPAPPLVTQPEPSTDFPNPVNFPNPNGDLYDEPSVEPIDRVLSLPSATTSSYVQPLLATTCSGRSFYIGPKPRSARPTFEQLIASRSTASKPGRAQTSYYGIDIHALMDEAARDAEEAAQLRAAEKEAEEKEAVAMRQAGIKPSVERSGGRTLLWTEKYRARKFTDLVGDERTHRSVLRWLKRWDPIVFPGSAKPKPKSNGKSATGNRRDGERDDNDGEAPLRKVLLLAGPPGLGKTTLAHVCARQAGYEVAEINASDERSRDVVRNRIRDMVGTENVRGTTTTTTTINTSGGASGGPLQAQPQRKPGRPVCLVIDEVDGAAGGASASGGGEGGFVKALVDLIALDQRNAASAPSPSNATSAPTRRAARKSDRFRLLRPIILICNDPYHASLRPLRSFGAAVSPAGGGGGGSGPVAETIFVRRPPLPLVAARLESVFRRERVPADADGVRRLCEAAWGVSARGSPQGCGNGGLGAGTCEGDLRSVLVVAEWVGCKLRREALMGKFGGGRNGELVGRLTRKWVEENVGDELGGAVQGDGGGRSLGRGGAKEVVERVFREGAGFPMGLGLGKSGPVSGGEAMRGKVGVAEARKRGAMRRLREMVETSAEGDRIVTDCFTLYPTKPFQDDCYLTKPTAAYDWLHFHDSLSSALFTQQEWELQPYLAHTVLAFHSLFACNKSTTAASDATAFSTASSTSDPATQTEKQHPFSTPSAPFLAVEAQRANRSTLTALQGSLSPSLTRVFRSPEHVATELLPCLLRMLSPSITPVVIHNSATSTADKGRTATATIRKESEKALVRRAVSAMLATGVRFQRSRVVDAAESTAGRPAGGWVFRMEPPADEAGWFGDSLKGGSGAAGEDKVRFAVRQVLDAECAREERRMAEEARGRRGARAVVASAADGAGVEAKGEHGDAGAGAGSKKGGHAAVKRDFFGRVLSVAGTPAGLDDAAAAAGVSAATAVAAEVAVSAATGKVGGRAKGAHGKRDEGMVWVSYHEGYSNAVRKPITLEELMKGF</sequence>
<feature type="region of interest" description="Disordered" evidence="2">
    <location>
        <begin position="84"/>
        <end position="124"/>
    </location>
</feature>
<feature type="compositionally biased region" description="Low complexity" evidence="2">
    <location>
        <begin position="909"/>
        <end position="918"/>
    </location>
</feature>
<organism evidence="4 5">
    <name type="scientific">Lineolata rhizophorae</name>
    <dbReference type="NCBI Taxonomy" id="578093"/>
    <lineage>
        <taxon>Eukaryota</taxon>
        <taxon>Fungi</taxon>
        <taxon>Dikarya</taxon>
        <taxon>Ascomycota</taxon>
        <taxon>Pezizomycotina</taxon>
        <taxon>Dothideomycetes</taxon>
        <taxon>Dothideomycetes incertae sedis</taxon>
        <taxon>Lineolatales</taxon>
        <taxon>Lineolataceae</taxon>
        <taxon>Lineolata</taxon>
    </lineage>
</organism>
<feature type="region of interest" description="Disordered" evidence="2">
    <location>
        <begin position="142"/>
        <end position="209"/>
    </location>
</feature>
<feature type="region of interest" description="Disordered" evidence="2">
    <location>
        <begin position="501"/>
        <end position="525"/>
    </location>
</feature>
<feature type="region of interest" description="Disordered" evidence="2">
    <location>
        <begin position="909"/>
        <end position="928"/>
    </location>
</feature>
<feature type="region of interest" description="Disordered" evidence="2">
    <location>
        <begin position="1121"/>
        <end position="1140"/>
    </location>
</feature>
<protein>
    <recommendedName>
        <fullName evidence="3">AAA+ ATPase domain-containing protein</fullName>
    </recommendedName>
</protein>
<dbReference type="CDD" id="cd00009">
    <property type="entry name" value="AAA"/>
    <property type="match status" value="1"/>
</dbReference>
<evidence type="ECO:0000256" key="2">
    <source>
        <dbReference type="SAM" id="MobiDB-lite"/>
    </source>
</evidence>
<name>A0A6A6NXB0_9PEZI</name>
<dbReference type="SMART" id="SM00382">
    <property type="entry name" value="AAA"/>
    <property type="match status" value="1"/>
</dbReference>
<keyword evidence="5" id="KW-1185">Reference proteome</keyword>
<feature type="compositionally biased region" description="Acidic residues" evidence="2">
    <location>
        <begin position="195"/>
        <end position="204"/>
    </location>
</feature>
<dbReference type="GO" id="GO:0005524">
    <property type="term" value="F:ATP binding"/>
    <property type="evidence" value="ECO:0007669"/>
    <property type="project" value="InterPro"/>
</dbReference>
<feature type="compositionally biased region" description="Low complexity" evidence="2">
    <location>
        <begin position="569"/>
        <end position="583"/>
    </location>
</feature>
<dbReference type="AlphaFoldDB" id="A0A6A6NXB0"/>
<dbReference type="PANTHER" id="PTHR23389:SF3">
    <property type="entry name" value="CHROMOSOME TRANSMISSION FIDELITY PROTEIN 18 HOMOLOG"/>
    <property type="match status" value="1"/>
</dbReference>
<dbReference type="GO" id="GO:0016887">
    <property type="term" value="F:ATP hydrolysis activity"/>
    <property type="evidence" value="ECO:0007669"/>
    <property type="project" value="InterPro"/>
</dbReference>
<dbReference type="InterPro" id="IPR003959">
    <property type="entry name" value="ATPase_AAA_core"/>
</dbReference>
<accession>A0A6A6NXB0</accession>
<dbReference type="InterPro" id="IPR003593">
    <property type="entry name" value="AAA+_ATPase"/>
</dbReference>
<feature type="region of interest" description="Disordered" evidence="2">
    <location>
        <begin position="569"/>
        <end position="589"/>
    </location>
</feature>